<evidence type="ECO:0000313" key="5">
    <source>
        <dbReference type="Proteomes" id="UP000028294"/>
    </source>
</evidence>
<evidence type="ECO:0000313" key="3">
    <source>
        <dbReference type="EMBL" id="QCQ37389.1"/>
    </source>
</evidence>
<feature type="signal peptide" evidence="1">
    <location>
        <begin position="1"/>
        <end position="19"/>
    </location>
</feature>
<dbReference type="EMBL" id="QRJE01000017">
    <property type="protein sequence ID" value="RHH10751.1"/>
    <property type="molecule type" value="Genomic_DNA"/>
</dbReference>
<evidence type="ECO:0000313" key="6">
    <source>
        <dbReference type="Proteomes" id="UP000266644"/>
    </source>
</evidence>
<dbReference type="Proteomes" id="UP001075704">
    <property type="component" value="Unassembled WGS sequence"/>
</dbReference>
<accession>A0A081UEH5</accession>
<feature type="chain" id="PRO_5010404813" evidence="1">
    <location>
        <begin position="20"/>
        <end position="173"/>
    </location>
</feature>
<evidence type="ECO:0000313" key="4">
    <source>
        <dbReference type="EMBL" id="RHH10751.1"/>
    </source>
</evidence>
<dbReference type="AlphaFoldDB" id="A0A081UEH5"/>
<evidence type="ECO:0000256" key="1">
    <source>
        <dbReference type="SAM" id="SignalP"/>
    </source>
</evidence>
<proteinExistence type="predicted"/>
<sequence>MKKLIFFLLLLLSTASLSAQSESPSDSIRHLPSTVKQYGDFLIDMGLFMAAPPKLPEYKFELPDASKDYSRIFSLNPDIIMTQGLSNVFTPSLSYGFGGFFSSPQQLQMGSFKLKNGMRLNTYGEYNAKGQKVPNHGAMPWEKNNFKGAFEMKSSDGNFGIRIEVQQGRYYPY</sequence>
<protein>
    <submittedName>
        <fullName evidence="4">Occludin</fullName>
    </submittedName>
</protein>
<evidence type="ECO:0000313" key="2">
    <source>
        <dbReference type="EMBL" id="MCZ2653241.1"/>
    </source>
</evidence>
<dbReference type="Proteomes" id="UP000266644">
    <property type="component" value="Unassembled WGS sequence"/>
</dbReference>
<reference evidence="2" key="3">
    <citation type="submission" date="2022-12" db="EMBL/GenBank/DDBJ databases">
        <title>Development of a Multilocus Sequence Typing Scheme for Bacteroides fragilis Based on Whole Genome Sequencing Data and Clinical Application.</title>
        <authorList>
            <person name="Nielsen F.D."/>
            <person name="Justesen U.S."/>
        </authorList>
    </citation>
    <scope>NUCLEOTIDE SEQUENCE</scope>
    <source>
        <strain evidence="2">BF_BC_ODE_DK_2015_2</strain>
    </source>
</reference>
<keyword evidence="1" id="KW-0732">Signal</keyword>
<name>A0A081UEH5_BACFG</name>
<dbReference type="Proteomes" id="UP000028294">
    <property type="component" value="Chromosome"/>
</dbReference>
<organism evidence="4 6">
    <name type="scientific">Bacteroides fragilis</name>
    <dbReference type="NCBI Taxonomy" id="817"/>
    <lineage>
        <taxon>Bacteria</taxon>
        <taxon>Pseudomonadati</taxon>
        <taxon>Bacteroidota</taxon>
        <taxon>Bacteroidia</taxon>
        <taxon>Bacteroidales</taxon>
        <taxon>Bacteroidaceae</taxon>
        <taxon>Bacteroides</taxon>
    </lineage>
</organism>
<dbReference type="RefSeq" id="WP_032529947.1">
    <property type="nucleotide sequence ID" value="NZ_CABJEQ010000009.1"/>
</dbReference>
<dbReference type="EMBL" id="JAPUAC010000002">
    <property type="protein sequence ID" value="MCZ2653241.1"/>
    <property type="molecule type" value="Genomic_DNA"/>
</dbReference>
<dbReference type="EMBL" id="CP036553">
    <property type="protein sequence ID" value="QCQ37389.1"/>
    <property type="molecule type" value="Genomic_DNA"/>
</dbReference>
<reference evidence="3 5" key="2">
    <citation type="submission" date="2019-03" db="EMBL/GenBank/DDBJ databases">
        <title>Complete genome assembly of MDR B. fragilis.</title>
        <authorList>
            <person name="Sydenham T.V."/>
            <person name="Hasman H."/>
            <person name="Justesen U.S."/>
        </authorList>
    </citation>
    <scope>NUCLEOTIDE SEQUENCE [LARGE SCALE GENOMIC DNA]</scope>
    <source>
        <strain evidence="3 5">DCMOUH0067B</strain>
    </source>
</reference>
<gene>
    <name evidence="4" type="ORF">DW228_11680</name>
    <name evidence="3" type="ORF">IA74_015400</name>
    <name evidence="2" type="ORF">O1422_03585</name>
</gene>
<reference evidence="4 6" key="1">
    <citation type="submission" date="2018-08" db="EMBL/GenBank/DDBJ databases">
        <title>A genome reference for cultivated species of the human gut microbiota.</title>
        <authorList>
            <person name="Zou Y."/>
            <person name="Xue W."/>
            <person name="Luo G."/>
        </authorList>
    </citation>
    <scope>NUCLEOTIDE SEQUENCE [LARGE SCALE GENOMIC DNA]</scope>
    <source>
        <strain evidence="4 6">AM18-6</strain>
    </source>
</reference>